<accession>A0A8E0RUC4</accession>
<dbReference type="PROSITE" id="PS01013">
    <property type="entry name" value="OSBP"/>
    <property type="match status" value="1"/>
</dbReference>
<dbReference type="GO" id="GO:0005829">
    <property type="term" value="C:cytosol"/>
    <property type="evidence" value="ECO:0007669"/>
    <property type="project" value="TreeGrafter"/>
</dbReference>
<gene>
    <name evidence="6" type="ORF">FBUS_10289</name>
</gene>
<organism evidence="6 7">
    <name type="scientific">Fasciolopsis buskii</name>
    <dbReference type="NCBI Taxonomy" id="27845"/>
    <lineage>
        <taxon>Eukaryota</taxon>
        <taxon>Metazoa</taxon>
        <taxon>Spiralia</taxon>
        <taxon>Lophotrochozoa</taxon>
        <taxon>Platyhelminthes</taxon>
        <taxon>Trematoda</taxon>
        <taxon>Digenea</taxon>
        <taxon>Plagiorchiida</taxon>
        <taxon>Echinostomata</taxon>
        <taxon>Echinostomatoidea</taxon>
        <taxon>Fasciolidae</taxon>
        <taxon>Fasciolopsis</taxon>
    </lineage>
</organism>
<protein>
    <recommendedName>
        <fullName evidence="4">Oxysterol-binding protein</fullName>
    </recommendedName>
</protein>
<feature type="region of interest" description="Disordered" evidence="5">
    <location>
        <begin position="211"/>
        <end position="242"/>
    </location>
</feature>
<dbReference type="InterPro" id="IPR000648">
    <property type="entry name" value="Oxysterol-bd"/>
</dbReference>
<dbReference type="GO" id="GO:0005886">
    <property type="term" value="C:plasma membrane"/>
    <property type="evidence" value="ECO:0007669"/>
    <property type="project" value="TreeGrafter"/>
</dbReference>
<dbReference type="FunFam" id="2.40.160.120:FF:000001">
    <property type="entry name" value="Oxysterol-binding protein"/>
    <property type="match status" value="1"/>
</dbReference>
<feature type="compositionally biased region" description="Polar residues" evidence="5">
    <location>
        <begin position="403"/>
        <end position="421"/>
    </location>
</feature>
<feature type="compositionally biased region" description="Basic and acidic residues" evidence="5">
    <location>
        <begin position="350"/>
        <end position="359"/>
    </location>
</feature>
<keyword evidence="7" id="KW-1185">Reference proteome</keyword>
<feature type="compositionally biased region" description="Basic and acidic residues" evidence="5">
    <location>
        <begin position="393"/>
        <end position="402"/>
    </location>
</feature>
<dbReference type="GO" id="GO:0032934">
    <property type="term" value="F:sterol binding"/>
    <property type="evidence" value="ECO:0007669"/>
    <property type="project" value="TreeGrafter"/>
</dbReference>
<dbReference type="GO" id="GO:0120009">
    <property type="term" value="P:intermembrane lipid transfer"/>
    <property type="evidence" value="ECO:0007669"/>
    <property type="project" value="UniProtKB-ARBA"/>
</dbReference>
<dbReference type="InterPro" id="IPR037239">
    <property type="entry name" value="OSBP_sf"/>
</dbReference>
<dbReference type="OrthoDB" id="416222at2759"/>
<dbReference type="EMBL" id="LUCM01004670">
    <property type="protein sequence ID" value="KAA0194010.1"/>
    <property type="molecule type" value="Genomic_DNA"/>
</dbReference>
<dbReference type="Pfam" id="PF01237">
    <property type="entry name" value="Oxysterol_BP"/>
    <property type="match status" value="2"/>
</dbReference>
<dbReference type="InterPro" id="IPR018494">
    <property type="entry name" value="Oxysterol-bd_CS"/>
</dbReference>
<reference evidence="6" key="1">
    <citation type="submission" date="2019-05" db="EMBL/GenBank/DDBJ databases">
        <title>Annotation for the trematode Fasciolopsis buski.</title>
        <authorList>
            <person name="Choi Y.-J."/>
        </authorList>
    </citation>
    <scope>NUCLEOTIDE SEQUENCE</scope>
    <source>
        <strain evidence="6">HT</strain>
        <tissue evidence="6">Whole worm</tissue>
    </source>
</reference>
<feature type="region of interest" description="Disordered" evidence="5">
    <location>
        <begin position="350"/>
        <end position="421"/>
    </location>
</feature>
<evidence type="ECO:0000256" key="4">
    <source>
        <dbReference type="RuleBase" id="RU003845"/>
    </source>
</evidence>
<dbReference type="AlphaFoldDB" id="A0A8E0RUC4"/>
<evidence type="ECO:0000256" key="5">
    <source>
        <dbReference type="SAM" id="MobiDB-lite"/>
    </source>
</evidence>
<feature type="non-terminal residue" evidence="6">
    <location>
        <position position="1"/>
    </location>
</feature>
<keyword evidence="4" id="KW-0813">Transport</keyword>
<comment type="similarity">
    <text evidence="1 3">Belongs to the OSBP family.</text>
</comment>
<keyword evidence="4" id="KW-0445">Lipid transport</keyword>
<evidence type="ECO:0000256" key="1">
    <source>
        <dbReference type="ARBA" id="ARBA00008842"/>
    </source>
</evidence>
<sequence length="464" mass="52556">RKCQYVCAFAVSATSSNWKRTGKPFNPLLGETYELHHNEFVLVAEQVSHHPPISAFHVESEYYRLWSTVQFKLRFWGKSIEVQPKGVVTLELLEPHEWYTWQNPNLTVHNVLMGKIWIEHVGTLSVTNHTLNYSAELEFQPASWFTSVCNQVVGKIYKRSAASTSSLFGGSLFSSSTDACPLRVLFGNWTKGLFSVDPRCWDSREDNTTEVNIPVADTSKNSRRKDPEAIDPNPMEENTGPEYGFDLPLPDQRSLWLARPRPADSSDFYNFTYFTLGLNELTPTLKSARFERSLQGNTALPEPSASLENRMMLSSITASVTSSPFLPPTDCRFRPDIRALELGNMDVAAGEKNRLEEKQRRARKSPGTRQPRPRSGQSSAPMILTRPSGSPNDAKKTCESEKNCLSSTTHPHAQPLRSRSSACSEPIVGPVWFRIGYTKATKQEEWKFTGDYWSRDWSRCPDLY</sequence>
<evidence type="ECO:0000313" key="7">
    <source>
        <dbReference type="Proteomes" id="UP000728185"/>
    </source>
</evidence>
<dbReference type="Proteomes" id="UP000728185">
    <property type="component" value="Unassembled WGS sequence"/>
</dbReference>
<keyword evidence="2" id="KW-0446">Lipid-binding</keyword>
<dbReference type="GO" id="GO:0097038">
    <property type="term" value="C:perinuclear endoplasmic reticulum"/>
    <property type="evidence" value="ECO:0007669"/>
    <property type="project" value="TreeGrafter"/>
</dbReference>
<evidence type="ECO:0000256" key="2">
    <source>
        <dbReference type="ARBA" id="ARBA00023121"/>
    </source>
</evidence>
<evidence type="ECO:0000313" key="6">
    <source>
        <dbReference type="EMBL" id="KAA0194010.1"/>
    </source>
</evidence>
<comment type="caution">
    <text evidence="6">The sequence shown here is derived from an EMBL/GenBank/DDBJ whole genome shotgun (WGS) entry which is preliminary data.</text>
</comment>
<dbReference type="PANTHER" id="PTHR10972">
    <property type="entry name" value="OXYSTEROL-BINDING PROTEIN-RELATED"/>
    <property type="match status" value="1"/>
</dbReference>
<dbReference type="PANTHER" id="PTHR10972:SF209">
    <property type="entry name" value="OXYSTEROL-BINDING PROTEIN"/>
    <property type="match status" value="1"/>
</dbReference>
<evidence type="ECO:0000256" key="3">
    <source>
        <dbReference type="RuleBase" id="RU003844"/>
    </source>
</evidence>
<proteinExistence type="inferred from homology"/>
<name>A0A8E0RUC4_9TREM</name>
<dbReference type="Gene3D" id="2.40.160.120">
    <property type="match status" value="1"/>
</dbReference>
<dbReference type="SUPFAM" id="SSF144000">
    <property type="entry name" value="Oxysterol-binding protein-like"/>
    <property type="match status" value="1"/>
</dbReference>